<dbReference type="EMBL" id="MH847115">
    <property type="protein sequence ID" value="AYU68849.1"/>
    <property type="molecule type" value="Genomic_DNA"/>
</dbReference>
<geneLocation type="plasmid" evidence="1">
    <name>p12-034</name>
</geneLocation>
<accession>A0A3G4RT07</accession>
<gene>
    <name evidence="1" type="ORF">D0368_00084</name>
</gene>
<protein>
    <submittedName>
        <fullName evidence="1">Uncharacterized protein</fullName>
    </submittedName>
</protein>
<evidence type="ECO:0000313" key="1">
    <source>
        <dbReference type="EMBL" id="AYU68849.1"/>
    </source>
</evidence>
<reference evidence="1" key="1">
    <citation type="journal article" date="2018" name="Vet. Microbiol.">
        <title>Characterization of plasmids harboring blaCTX-M genes in Escherichia coli from French pigs.</title>
        <authorList>
            <person name="Lucas P."/>
            <person name="Jouy E."/>
            <person name="Le Devendec L."/>
            <person name="de Boisseson C."/>
            <person name="Perrin-Guyomard A."/>
            <person name="Jove T."/>
            <person name="Blanchard Y."/>
            <person name="Touzain F."/>
            <person name="Kempf I."/>
        </authorList>
    </citation>
    <scope>NUCLEOTIDE SEQUENCE</scope>
    <source>
        <strain evidence="1">12-034</strain>
        <plasmid evidence="1">p12-034</plasmid>
    </source>
</reference>
<organism evidence="1">
    <name type="scientific">Escherichia coli</name>
    <dbReference type="NCBI Taxonomy" id="562"/>
    <lineage>
        <taxon>Bacteria</taxon>
        <taxon>Pseudomonadati</taxon>
        <taxon>Pseudomonadota</taxon>
        <taxon>Gammaproteobacteria</taxon>
        <taxon>Enterobacterales</taxon>
        <taxon>Enterobacteriaceae</taxon>
        <taxon>Escherichia</taxon>
    </lineage>
</organism>
<dbReference type="AlphaFoldDB" id="A0A3G4RT07"/>
<keyword evidence="1" id="KW-0614">Plasmid</keyword>
<proteinExistence type="predicted"/>
<name>A0A3G4RT07_ECOLX</name>
<sequence length="72" mass="7994">MQLVNIPAINFPGDIFTGPAERARANRVIMLITPMNSPQVNRKSIPALKILLAKFSMAVRASMFISVTSLHW</sequence>